<evidence type="ECO:0000313" key="2">
    <source>
        <dbReference type="Proteomes" id="UP000196655"/>
    </source>
</evidence>
<proteinExistence type="predicted"/>
<comment type="caution">
    <text evidence="1">The sequence shown here is derived from an EMBL/GenBank/DDBJ whole genome shotgun (WGS) entry which is preliminary data.</text>
</comment>
<sequence>MTDSRDNGLLWIAQRYGQEWCDEDVQAAVGWLVSLVPGSEWRPRAAAVEARFQAAKANWADGRRVPLFEPADAVAWYVHQASRYADPLLRPDFFLPEGFRIAPLFRRIGQLLPTLRTIEGAEARAARLMTENTSQPDDGIYELLVAGAYARRGWSTVRFVPEAPGIEKRPDLLVDRRRSSWAVECKRAGRSGYARDERLAGERMAEGAHALSRSVNRPLVILVRFTEELHLLEKKYLAGKVERFLDTKVPYEWKDEGGQGVVMDVIWSALHSVMVHDDIYFGSSRMAELLLGRYDQMMDFSMAGDWTPAQGRPLHATWVDHVSLVAWRSTSDEAARRKAMHFRGLVARASAQLPGDRPGAIHVGYEAVGGNSEDGRRHQLNRREMRTFDPAITGLRMVYGNYFMNELVTSRNESAAVTETLAWYPVGSARSLHPLPGHMLFMDENGKPGSHL</sequence>
<organism evidence="1 2">
    <name type="scientific">Inquilinus limosus</name>
    <dbReference type="NCBI Taxonomy" id="171674"/>
    <lineage>
        <taxon>Bacteria</taxon>
        <taxon>Pseudomonadati</taxon>
        <taxon>Pseudomonadota</taxon>
        <taxon>Alphaproteobacteria</taxon>
        <taxon>Rhodospirillales</taxon>
        <taxon>Rhodospirillaceae</taxon>
        <taxon>Inquilinus</taxon>
    </lineage>
</organism>
<dbReference type="EMBL" id="NHON01000084">
    <property type="protein sequence ID" value="OWJ63608.1"/>
    <property type="molecule type" value="Genomic_DNA"/>
</dbReference>
<keyword evidence="2" id="KW-1185">Reference proteome</keyword>
<dbReference type="OrthoDB" id="7462971at2"/>
<dbReference type="Proteomes" id="UP000196655">
    <property type="component" value="Unassembled WGS sequence"/>
</dbReference>
<accession>A0A211ZE86</accession>
<dbReference type="RefSeq" id="WP_088155444.1">
    <property type="nucleotide sequence ID" value="NZ_NHON01000084.1"/>
</dbReference>
<reference evidence="2" key="1">
    <citation type="submission" date="2017-05" db="EMBL/GenBank/DDBJ databases">
        <authorList>
            <person name="Macchi M."/>
            <person name="Festa S."/>
            <person name="Coppotelli B.M."/>
            <person name="Morelli I.S."/>
        </authorList>
    </citation>
    <scope>NUCLEOTIDE SEQUENCE [LARGE SCALE GENOMIC DNA]</scope>
    <source>
        <strain evidence="2">I</strain>
    </source>
</reference>
<protein>
    <submittedName>
        <fullName evidence="1">Uncharacterized protein</fullName>
    </submittedName>
</protein>
<evidence type="ECO:0000313" key="1">
    <source>
        <dbReference type="EMBL" id="OWJ63608.1"/>
    </source>
</evidence>
<dbReference type="AlphaFoldDB" id="A0A211ZE86"/>
<gene>
    <name evidence="1" type="ORF">BWR60_28630</name>
</gene>
<name>A0A211ZE86_9PROT</name>